<proteinExistence type="predicted"/>
<gene>
    <name evidence="2" type="ORF">J5N97_023586</name>
</gene>
<reference evidence="2" key="2">
    <citation type="journal article" date="2022" name="Hortic Res">
        <title>The genome of Dioscorea zingiberensis sheds light on the biosynthesis, origin and evolution of the medicinally important diosgenin saponins.</title>
        <authorList>
            <person name="Li Y."/>
            <person name="Tan C."/>
            <person name="Li Z."/>
            <person name="Guo J."/>
            <person name="Li S."/>
            <person name="Chen X."/>
            <person name="Wang C."/>
            <person name="Dai X."/>
            <person name="Yang H."/>
            <person name="Song W."/>
            <person name="Hou L."/>
            <person name="Xu J."/>
            <person name="Tong Z."/>
            <person name="Xu A."/>
            <person name="Yuan X."/>
            <person name="Wang W."/>
            <person name="Yang Q."/>
            <person name="Chen L."/>
            <person name="Sun Z."/>
            <person name="Wang K."/>
            <person name="Pan B."/>
            <person name="Chen J."/>
            <person name="Bao Y."/>
            <person name="Liu F."/>
            <person name="Qi X."/>
            <person name="Gang D.R."/>
            <person name="Wen J."/>
            <person name="Li J."/>
        </authorList>
    </citation>
    <scope>NUCLEOTIDE SEQUENCE</scope>
    <source>
        <strain evidence="2">Dzin_1.0</strain>
    </source>
</reference>
<protein>
    <recommendedName>
        <fullName evidence="1">DUF4378 domain-containing protein</fullName>
    </recommendedName>
</protein>
<evidence type="ECO:0000313" key="3">
    <source>
        <dbReference type="Proteomes" id="UP001085076"/>
    </source>
</evidence>
<dbReference type="AlphaFoldDB" id="A0A9D5C5H8"/>
<dbReference type="PANTHER" id="PTHR47212">
    <property type="entry name" value="ADHESIN-LIKE PROTEIN, PUTATIVE (DUF3741)-RELATED"/>
    <property type="match status" value="1"/>
</dbReference>
<keyword evidence="3" id="KW-1185">Reference proteome</keyword>
<name>A0A9D5C5H8_9LILI</name>
<comment type="caution">
    <text evidence="2">The sequence shown here is derived from an EMBL/GenBank/DDBJ whole genome shotgun (WGS) entry which is preliminary data.</text>
</comment>
<dbReference type="Proteomes" id="UP001085076">
    <property type="component" value="Miscellaneous, Linkage group lg07"/>
</dbReference>
<sequence>MERSAFKWQIRSGEETAGCMKGLINLFDFRPGQEYPRNKIKLLKNFEKMHKDVYDNNEEEARRTNVRMKNVRVLIEKEMDGRNHRKEDSVTDIKRTILEKNNKVTRKRFNDKKLKVSKCLGYLLSDSMDRSFELNLPSLLGILHPNESLLSCTENQRMKTSKQNDHSSLELRFKHQDYNERVPLNFFLKKIMRSLRHSIGDTSKHSSRNTSETEFNASVNKKFKKRTLGYLLYKESFFHDEMVNNGDENETKPIQKESKTLGELFLLPECNSLSQRMERSESLTCQSSEEGSMELKNSAYITCKKDYRESSYDESEALKKMQGMQTCNIQLSEHEDSAKVLTAVVDTEDNNLILPYKYVRLVLEASGIDYNEISDRFYSSGQMLDPILFEETEISSSQLLAEQKLLFDCINEVLVEIHNRLFGCSPWIFIVKPNARPIPIGENFIQEVWKDIVRYLKSEFPSTLQNLVRNDLDRTWMNFAFEIENTVCEIGDDILVALMEEFILEQWI</sequence>
<accession>A0A9D5C5H8</accession>
<feature type="domain" description="DUF4378" evidence="1">
    <location>
        <begin position="356"/>
        <end position="501"/>
    </location>
</feature>
<dbReference type="OrthoDB" id="770239at2759"/>
<organism evidence="2 3">
    <name type="scientific">Dioscorea zingiberensis</name>
    <dbReference type="NCBI Taxonomy" id="325984"/>
    <lineage>
        <taxon>Eukaryota</taxon>
        <taxon>Viridiplantae</taxon>
        <taxon>Streptophyta</taxon>
        <taxon>Embryophyta</taxon>
        <taxon>Tracheophyta</taxon>
        <taxon>Spermatophyta</taxon>
        <taxon>Magnoliopsida</taxon>
        <taxon>Liliopsida</taxon>
        <taxon>Dioscoreales</taxon>
        <taxon>Dioscoreaceae</taxon>
        <taxon>Dioscorea</taxon>
    </lineage>
</organism>
<evidence type="ECO:0000259" key="1">
    <source>
        <dbReference type="Pfam" id="PF14309"/>
    </source>
</evidence>
<dbReference type="EMBL" id="JAGGNH010000007">
    <property type="protein sequence ID" value="KAJ0966669.1"/>
    <property type="molecule type" value="Genomic_DNA"/>
</dbReference>
<evidence type="ECO:0000313" key="2">
    <source>
        <dbReference type="EMBL" id="KAJ0966669.1"/>
    </source>
</evidence>
<dbReference type="Pfam" id="PF14309">
    <property type="entry name" value="DUF4378"/>
    <property type="match status" value="1"/>
</dbReference>
<reference evidence="2" key="1">
    <citation type="submission" date="2021-03" db="EMBL/GenBank/DDBJ databases">
        <authorList>
            <person name="Li Z."/>
            <person name="Yang C."/>
        </authorList>
    </citation>
    <scope>NUCLEOTIDE SEQUENCE</scope>
    <source>
        <strain evidence="2">Dzin_1.0</strain>
        <tissue evidence="2">Leaf</tissue>
    </source>
</reference>
<dbReference type="PANTHER" id="PTHR47212:SF4">
    <property type="entry name" value="ADHESIN-LIKE PROTEIN, PUTATIVE (DUF3741)-RELATED"/>
    <property type="match status" value="1"/>
</dbReference>
<dbReference type="InterPro" id="IPR025486">
    <property type="entry name" value="DUF4378"/>
</dbReference>